<feature type="region of interest" description="Disordered" evidence="1">
    <location>
        <begin position="246"/>
        <end position="265"/>
    </location>
</feature>
<dbReference type="Proteomes" id="UP000179807">
    <property type="component" value="Unassembled WGS sequence"/>
</dbReference>
<dbReference type="EMBL" id="MLAK01000827">
    <property type="protein sequence ID" value="OHT03434.1"/>
    <property type="molecule type" value="Genomic_DNA"/>
</dbReference>
<protein>
    <submittedName>
        <fullName evidence="2">Uncharacterized protein</fullName>
    </submittedName>
</protein>
<proteinExistence type="predicted"/>
<comment type="caution">
    <text evidence="2">The sequence shown here is derived from an EMBL/GenBank/DDBJ whole genome shotgun (WGS) entry which is preliminary data.</text>
</comment>
<accession>A0A1J4JXN1</accession>
<dbReference type="VEuPathDB" id="TrichDB:TRFO_06664"/>
<evidence type="ECO:0000256" key="1">
    <source>
        <dbReference type="SAM" id="MobiDB-lite"/>
    </source>
</evidence>
<dbReference type="OrthoDB" id="10493935at2759"/>
<sequence>MEQAFDSLASLIMYVFKQLQTPLLSADKIFDYINTNNFNVQTEKNGIVPSKTITKRAIINELTRSDLFVSSSSGQNSTLTASSTPAAMSASTIANTQIWALRPNNPLFQCDAAIAASIEQMLTEHGPLTVDEFVNLTEQMGADAQLFHRVLSVHTDEFTITDEASGRVWFYQQPLPIRAEFQTVEQAINFAFSTVFPNGASVDELRRFLCLATHSGVPITRLCITHTFVEKPDQYLQIQRGKYAPADSPIAKEPPPPEPHGRGRRLSMIALEEEEKTFNPDDFFGGGFSFSAE</sequence>
<dbReference type="AlphaFoldDB" id="A0A1J4JXN1"/>
<gene>
    <name evidence="2" type="ORF">TRFO_06664</name>
</gene>
<evidence type="ECO:0000313" key="2">
    <source>
        <dbReference type="EMBL" id="OHT03434.1"/>
    </source>
</evidence>
<evidence type="ECO:0000313" key="3">
    <source>
        <dbReference type="Proteomes" id="UP000179807"/>
    </source>
</evidence>
<dbReference type="RefSeq" id="XP_068356570.1">
    <property type="nucleotide sequence ID" value="XM_068493231.1"/>
</dbReference>
<name>A0A1J4JXN1_9EUKA</name>
<reference evidence="2" key="1">
    <citation type="submission" date="2016-10" db="EMBL/GenBank/DDBJ databases">
        <authorList>
            <person name="Benchimol M."/>
            <person name="Almeida L.G."/>
            <person name="Vasconcelos A.T."/>
            <person name="Perreira-Neves A."/>
            <person name="Rosa I.A."/>
            <person name="Tasca T."/>
            <person name="Bogo M.R."/>
            <person name="de Souza W."/>
        </authorList>
    </citation>
    <scope>NUCLEOTIDE SEQUENCE [LARGE SCALE GENOMIC DNA]</scope>
    <source>
        <strain evidence="2">K</strain>
    </source>
</reference>
<dbReference type="GeneID" id="94827935"/>
<organism evidence="2 3">
    <name type="scientific">Tritrichomonas foetus</name>
    <dbReference type="NCBI Taxonomy" id="1144522"/>
    <lineage>
        <taxon>Eukaryota</taxon>
        <taxon>Metamonada</taxon>
        <taxon>Parabasalia</taxon>
        <taxon>Tritrichomonadida</taxon>
        <taxon>Tritrichomonadidae</taxon>
        <taxon>Tritrichomonas</taxon>
    </lineage>
</organism>
<keyword evidence="3" id="KW-1185">Reference proteome</keyword>